<keyword evidence="2" id="KW-1185">Reference proteome</keyword>
<name>A0A1G9J217_9SPHI</name>
<dbReference type="EMBL" id="FNGY01000001">
    <property type="protein sequence ID" value="SDL31361.1"/>
    <property type="molecule type" value="Genomic_DNA"/>
</dbReference>
<dbReference type="AlphaFoldDB" id="A0A1G9J217"/>
<sequence length="72" mass="8072">MKIRYLILFALAIYGASCLRQVPQTNKEQKNVITPPPDASVFGQYGNAEIELDTGIPKIDISLYEDKEKDIS</sequence>
<organism evidence="1 2">
    <name type="scientific">Pedobacter steynii</name>
    <dbReference type="NCBI Taxonomy" id="430522"/>
    <lineage>
        <taxon>Bacteria</taxon>
        <taxon>Pseudomonadati</taxon>
        <taxon>Bacteroidota</taxon>
        <taxon>Sphingobacteriia</taxon>
        <taxon>Sphingobacteriales</taxon>
        <taxon>Sphingobacteriaceae</taxon>
        <taxon>Pedobacter</taxon>
    </lineage>
</organism>
<dbReference type="RefSeq" id="WP_074603976.1">
    <property type="nucleotide sequence ID" value="NZ_FNGY01000001.1"/>
</dbReference>
<accession>A0A1G9J217</accession>
<protein>
    <submittedName>
        <fullName evidence="1">Uncharacterized protein</fullName>
    </submittedName>
</protein>
<proteinExistence type="predicted"/>
<dbReference type="Proteomes" id="UP000183200">
    <property type="component" value="Unassembled WGS sequence"/>
</dbReference>
<evidence type="ECO:0000313" key="2">
    <source>
        <dbReference type="Proteomes" id="UP000183200"/>
    </source>
</evidence>
<evidence type="ECO:0000313" key="1">
    <source>
        <dbReference type="EMBL" id="SDL31361.1"/>
    </source>
</evidence>
<gene>
    <name evidence="1" type="ORF">SAMN05421820_101121</name>
</gene>
<reference evidence="2" key="1">
    <citation type="submission" date="2016-10" db="EMBL/GenBank/DDBJ databases">
        <authorList>
            <person name="Varghese N."/>
            <person name="Submissions S."/>
        </authorList>
    </citation>
    <scope>NUCLEOTIDE SEQUENCE [LARGE SCALE GENOMIC DNA]</scope>
    <source>
        <strain evidence="2">DSM 19110</strain>
    </source>
</reference>